<keyword evidence="1" id="KW-1133">Transmembrane helix</keyword>
<gene>
    <name evidence="2" type="ORF">ECRASSUSDP1_LOCUS21303</name>
</gene>
<proteinExistence type="predicted"/>
<name>A0AAD2D554_EUPCR</name>
<comment type="caution">
    <text evidence="2">The sequence shown here is derived from an EMBL/GenBank/DDBJ whole genome shotgun (WGS) entry which is preliminary data.</text>
</comment>
<dbReference type="Proteomes" id="UP001295684">
    <property type="component" value="Unassembled WGS sequence"/>
</dbReference>
<feature type="transmembrane region" description="Helical" evidence="1">
    <location>
        <begin position="183"/>
        <end position="202"/>
    </location>
</feature>
<feature type="transmembrane region" description="Helical" evidence="1">
    <location>
        <begin position="12"/>
        <end position="32"/>
    </location>
</feature>
<reference evidence="2" key="1">
    <citation type="submission" date="2023-07" db="EMBL/GenBank/DDBJ databases">
        <authorList>
            <consortium name="AG Swart"/>
            <person name="Singh M."/>
            <person name="Singh A."/>
            <person name="Seah K."/>
            <person name="Emmerich C."/>
        </authorList>
    </citation>
    <scope>NUCLEOTIDE SEQUENCE</scope>
    <source>
        <strain evidence="2">DP1</strain>
    </source>
</reference>
<feature type="transmembrane region" description="Helical" evidence="1">
    <location>
        <begin position="39"/>
        <end position="64"/>
    </location>
</feature>
<keyword evidence="1" id="KW-0472">Membrane</keyword>
<feature type="transmembrane region" description="Helical" evidence="1">
    <location>
        <begin position="209"/>
        <end position="229"/>
    </location>
</feature>
<evidence type="ECO:0000256" key="1">
    <source>
        <dbReference type="SAM" id="Phobius"/>
    </source>
</evidence>
<evidence type="ECO:0000313" key="2">
    <source>
        <dbReference type="EMBL" id="CAI2379883.1"/>
    </source>
</evidence>
<feature type="transmembrane region" description="Helical" evidence="1">
    <location>
        <begin position="158"/>
        <end position="177"/>
    </location>
</feature>
<accession>A0AAD2D554</accession>
<sequence length="234" mass="27455">MGDLDRGWIPWHVFILTCLYCLVPSIALYIGGTYIDEPWILILVIHWIIMVLIPWIFVEVFHFYRYGEFNYFYSSFGSSQDFTGLIMALVFAGIVVLIYWLCCGPLGYDLKSTVQQFPLSDNDFLKILEIAYFILIKPHVEEFFWRNYNYEIFGINEFYFLLVSFFWALTYTVIALLAGAELMWALIICAIFIALGRYLIWVRWKYECFANYAVHCGICLGVIICYFLADAGKF</sequence>
<organism evidence="2 3">
    <name type="scientific">Euplotes crassus</name>
    <dbReference type="NCBI Taxonomy" id="5936"/>
    <lineage>
        <taxon>Eukaryota</taxon>
        <taxon>Sar</taxon>
        <taxon>Alveolata</taxon>
        <taxon>Ciliophora</taxon>
        <taxon>Intramacronucleata</taxon>
        <taxon>Spirotrichea</taxon>
        <taxon>Hypotrichia</taxon>
        <taxon>Euplotida</taxon>
        <taxon>Euplotidae</taxon>
        <taxon>Moneuplotes</taxon>
    </lineage>
</organism>
<dbReference type="AlphaFoldDB" id="A0AAD2D554"/>
<keyword evidence="1" id="KW-0812">Transmembrane</keyword>
<feature type="transmembrane region" description="Helical" evidence="1">
    <location>
        <begin position="84"/>
        <end position="102"/>
    </location>
</feature>
<protein>
    <submittedName>
        <fullName evidence="2">Uncharacterized protein</fullName>
    </submittedName>
</protein>
<dbReference type="EMBL" id="CAMPGE010021761">
    <property type="protein sequence ID" value="CAI2379883.1"/>
    <property type="molecule type" value="Genomic_DNA"/>
</dbReference>
<evidence type="ECO:0000313" key="3">
    <source>
        <dbReference type="Proteomes" id="UP001295684"/>
    </source>
</evidence>
<keyword evidence="3" id="KW-1185">Reference proteome</keyword>